<name>A0A4Y9RVZ2_9BURK</name>
<dbReference type="EMBL" id="SPVF01000259">
    <property type="protein sequence ID" value="TFW11468.1"/>
    <property type="molecule type" value="Genomic_DNA"/>
</dbReference>
<protein>
    <submittedName>
        <fullName evidence="1">DUF4936 family protein</fullName>
    </submittedName>
</protein>
<dbReference type="Proteomes" id="UP000298438">
    <property type="component" value="Unassembled WGS sequence"/>
</dbReference>
<dbReference type="InterPro" id="IPR032556">
    <property type="entry name" value="DUF4936"/>
</dbReference>
<evidence type="ECO:0000313" key="1">
    <source>
        <dbReference type="EMBL" id="TFW11468.1"/>
    </source>
</evidence>
<comment type="caution">
    <text evidence="1">The sequence shown here is derived from an EMBL/GenBank/DDBJ whole genome shotgun (WGS) entry which is preliminary data.</text>
</comment>
<sequence length="88" mass="9743">MTDLYIYYRVPAGQAGALASKVRAMQAALGGGQLKRRPGEKDGLQTWMEVYASVTDDFPARLDRAAEEAGLQQHIDGLRHTEVFTDFN</sequence>
<keyword evidence="2" id="KW-1185">Reference proteome</keyword>
<dbReference type="Pfam" id="PF16290">
    <property type="entry name" value="DUF4936"/>
    <property type="match status" value="1"/>
</dbReference>
<gene>
    <name evidence="1" type="ORF">E4L96_21230</name>
</gene>
<accession>A0A4Y9RVZ2</accession>
<dbReference type="OrthoDB" id="8527613at2"/>
<dbReference type="AlphaFoldDB" id="A0A4Y9RVZ2"/>
<organism evidence="1 2">
    <name type="scientific">Zemynaea arenosa</name>
    <dbReference type="NCBI Taxonomy" id="2561931"/>
    <lineage>
        <taxon>Bacteria</taxon>
        <taxon>Pseudomonadati</taxon>
        <taxon>Pseudomonadota</taxon>
        <taxon>Betaproteobacteria</taxon>
        <taxon>Burkholderiales</taxon>
        <taxon>Oxalobacteraceae</taxon>
        <taxon>Telluria group</taxon>
        <taxon>Zemynaea</taxon>
    </lineage>
</organism>
<dbReference type="RefSeq" id="WP_135209216.1">
    <property type="nucleotide sequence ID" value="NZ_SPVF01000259.1"/>
</dbReference>
<reference evidence="1 2" key="1">
    <citation type="submission" date="2019-03" db="EMBL/GenBank/DDBJ databases">
        <title>Draft Genome Sequence of Massilia arenosa sp. nov., a Novel Massilia Species Isolated from a Sandy-loam Maize Soil.</title>
        <authorList>
            <person name="Raths R."/>
            <person name="Peta V."/>
            <person name="Bucking H."/>
        </authorList>
    </citation>
    <scope>NUCLEOTIDE SEQUENCE [LARGE SCALE GENOMIC DNA]</scope>
    <source>
        <strain evidence="1 2">MC02</strain>
    </source>
</reference>
<proteinExistence type="predicted"/>
<evidence type="ECO:0000313" key="2">
    <source>
        <dbReference type="Proteomes" id="UP000298438"/>
    </source>
</evidence>